<accession>A0ABP8RXM9</accession>
<organism evidence="2 3">
    <name type="scientific">Pseudonocardia xishanensis</name>
    <dbReference type="NCBI Taxonomy" id="630995"/>
    <lineage>
        <taxon>Bacteria</taxon>
        <taxon>Bacillati</taxon>
        <taxon>Actinomycetota</taxon>
        <taxon>Actinomycetes</taxon>
        <taxon>Pseudonocardiales</taxon>
        <taxon>Pseudonocardiaceae</taxon>
        <taxon>Pseudonocardia</taxon>
    </lineage>
</organism>
<feature type="transmembrane region" description="Helical" evidence="1">
    <location>
        <begin position="90"/>
        <end position="111"/>
    </location>
</feature>
<dbReference type="Proteomes" id="UP001501598">
    <property type="component" value="Unassembled WGS sequence"/>
</dbReference>
<name>A0ABP8RXM9_9PSEU</name>
<reference evidence="3" key="1">
    <citation type="journal article" date="2019" name="Int. J. Syst. Evol. Microbiol.">
        <title>The Global Catalogue of Microorganisms (GCM) 10K type strain sequencing project: providing services to taxonomists for standard genome sequencing and annotation.</title>
        <authorList>
            <consortium name="The Broad Institute Genomics Platform"/>
            <consortium name="The Broad Institute Genome Sequencing Center for Infectious Disease"/>
            <person name="Wu L."/>
            <person name="Ma J."/>
        </authorList>
    </citation>
    <scope>NUCLEOTIDE SEQUENCE [LARGE SCALE GENOMIC DNA]</scope>
    <source>
        <strain evidence="3">JCM 17906</strain>
    </source>
</reference>
<feature type="transmembrane region" description="Helical" evidence="1">
    <location>
        <begin position="147"/>
        <end position="164"/>
    </location>
</feature>
<feature type="transmembrane region" description="Helical" evidence="1">
    <location>
        <begin position="29"/>
        <end position="50"/>
    </location>
</feature>
<evidence type="ECO:0000313" key="2">
    <source>
        <dbReference type="EMBL" id="GAA4552984.1"/>
    </source>
</evidence>
<dbReference type="EMBL" id="BAABGT010000075">
    <property type="protein sequence ID" value="GAA4552984.1"/>
    <property type="molecule type" value="Genomic_DNA"/>
</dbReference>
<proteinExistence type="predicted"/>
<sequence length="170" mass="17466">MSCLVGAVLAIGVGMERLANPVEPGQPGFTWVGLALGLGWLLLAAGPVGLQLAGAVGRRATWATAVGVLGALGVVLGNVVSVVVRRDAEAFYIAGTFLLFGWAVTAAVLALRTKAWARPWRGLPLLIVLVMAATVPFFGTAGPVTDILLAVMLVPYGLLGVALLRDRSAP</sequence>
<keyword evidence="1" id="KW-1133">Transmembrane helix</keyword>
<keyword evidence="3" id="KW-1185">Reference proteome</keyword>
<feature type="transmembrane region" description="Helical" evidence="1">
    <location>
        <begin position="62"/>
        <end position="84"/>
    </location>
</feature>
<evidence type="ECO:0000313" key="3">
    <source>
        <dbReference type="Proteomes" id="UP001501598"/>
    </source>
</evidence>
<comment type="caution">
    <text evidence="2">The sequence shown here is derived from an EMBL/GenBank/DDBJ whole genome shotgun (WGS) entry which is preliminary data.</text>
</comment>
<protein>
    <submittedName>
        <fullName evidence="2">Uncharacterized protein</fullName>
    </submittedName>
</protein>
<keyword evidence="1" id="KW-0472">Membrane</keyword>
<gene>
    <name evidence="2" type="ORF">GCM10023175_47840</name>
</gene>
<evidence type="ECO:0000256" key="1">
    <source>
        <dbReference type="SAM" id="Phobius"/>
    </source>
</evidence>
<keyword evidence="1" id="KW-0812">Transmembrane</keyword>
<feature type="transmembrane region" description="Helical" evidence="1">
    <location>
        <begin position="123"/>
        <end position="141"/>
    </location>
</feature>